<feature type="non-terminal residue" evidence="2">
    <location>
        <position position="1"/>
    </location>
</feature>
<name>A0A0B6YX73_9EUPU</name>
<accession>A0A0B6YX73</accession>
<feature type="non-terminal residue" evidence="2">
    <location>
        <position position="104"/>
    </location>
</feature>
<organism evidence="2">
    <name type="scientific">Arion vulgaris</name>
    <dbReference type="NCBI Taxonomy" id="1028688"/>
    <lineage>
        <taxon>Eukaryota</taxon>
        <taxon>Metazoa</taxon>
        <taxon>Spiralia</taxon>
        <taxon>Lophotrochozoa</taxon>
        <taxon>Mollusca</taxon>
        <taxon>Gastropoda</taxon>
        <taxon>Heterobranchia</taxon>
        <taxon>Euthyneura</taxon>
        <taxon>Panpulmonata</taxon>
        <taxon>Eupulmonata</taxon>
        <taxon>Stylommatophora</taxon>
        <taxon>Helicina</taxon>
        <taxon>Arionoidea</taxon>
        <taxon>Arionidae</taxon>
        <taxon>Arion</taxon>
    </lineage>
</organism>
<feature type="compositionally biased region" description="Polar residues" evidence="1">
    <location>
        <begin position="48"/>
        <end position="67"/>
    </location>
</feature>
<gene>
    <name evidence="2" type="primary">ORF38392</name>
</gene>
<protein>
    <submittedName>
        <fullName evidence="2">Uncharacterized protein</fullName>
    </submittedName>
</protein>
<feature type="region of interest" description="Disordered" evidence="1">
    <location>
        <begin position="1"/>
        <end position="78"/>
    </location>
</feature>
<evidence type="ECO:0000256" key="1">
    <source>
        <dbReference type="SAM" id="MobiDB-lite"/>
    </source>
</evidence>
<dbReference type="AlphaFoldDB" id="A0A0B6YX73"/>
<sequence>EEAEDGCRGDSQSYSKRNAGVDRSGFQVDEDAVVSSSGCQSTDRHTDSTVIGSTRGQGLISSKTNPQLPGPHRAQLSGPHRAQLNFHADSNEGALDQTKTYCEE</sequence>
<proteinExistence type="predicted"/>
<dbReference type="EMBL" id="HACG01013230">
    <property type="protein sequence ID" value="CEK60095.1"/>
    <property type="molecule type" value="Transcribed_RNA"/>
</dbReference>
<reference evidence="2" key="1">
    <citation type="submission" date="2014-12" db="EMBL/GenBank/DDBJ databases">
        <title>Insight into the proteome of Arion vulgaris.</title>
        <authorList>
            <person name="Aradska J."/>
            <person name="Bulat T."/>
            <person name="Smidak R."/>
            <person name="Sarate P."/>
            <person name="Gangsoo J."/>
            <person name="Sialana F."/>
            <person name="Bilban M."/>
            <person name="Lubec G."/>
        </authorList>
    </citation>
    <scope>NUCLEOTIDE SEQUENCE</scope>
    <source>
        <tissue evidence="2">Skin</tissue>
    </source>
</reference>
<evidence type="ECO:0000313" key="2">
    <source>
        <dbReference type="EMBL" id="CEK60095.1"/>
    </source>
</evidence>